<evidence type="ECO:0000313" key="1">
    <source>
        <dbReference type="EMBL" id="MCV3273694.1"/>
    </source>
</evidence>
<dbReference type="Proteomes" id="UP001208690">
    <property type="component" value="Unassembled WGS sequence"/>
</dbReference>
<dbReference type="EMBL" id="JALIEB010000018">
    <property type="protein sequence ID" value="MCV3273694.1"/>
    <property type="molecule type" value="Genomic_DNA"/>
</dbReference>
<gene>
    <name evidence="1" type="ORF">MUB52_19855</name>
</gene>
<proteinExistence type="predicted"/>
<comment type="caution">
    <text evidence="1">The sequence shown here is derived from an EMBL/GenBank/DDBJ whole genome shotgun (WGS) entry which is preliminary data.</text>
</comment>
<dbReference type="RefSeq" id="WP_263845904.1">
    <property type="nucleotide sequence ID" value="NZ_JALIEB010000018.1"/>
</dbReference>
<reference evidence="1 2" key="1">
    <citation type="submission" date="2022-04" db="EMBL/GenBank/DDBJ databases">
        <title>Roseobacter sp. WL0113 is a bacterium isolated from neritic sediment.</title>
        <authorList>
            <person name="Wang L."/>
            <person name="He W."/>
            <person name="Zhang D.-F."/>
        </authorList>
    </citation>
    <scope>NUCLEOTIDE SEQUENCE [LARGE SCALE GENOMIC DNA]</scope>
    <source>
        <strain evidence="1 2">WL0113</strain>
    </source>
</reference>
<organism evidence="1 2">
    <name type="scientific">Roseobacter sinensis</name>
    <dbReference type="NCBI Taxonomy" id="2931391"/>
    <lineage>
        <taxon>Bacteria</taxon>
        <taxon>Pseudomonadati</taxon>
        <taxon>Pseudomonadota</taxon>
        <taxon>Alphaproteobacteria</taxon>
        <taxon>Rhodobacterales</taxon>
        <taxon>Roseobacteraceae</taxon>
        <taxon>Roseobacter</taxon>
    </lineage>
</organism>
<evidence type="ECO:0000313" key="2">
    <source>
        <dbReference type="Proteomes" id="UP001208690"/>
    </source>
</evidence>
<sequence length="117" mass="13183">MNDIIREQWKGAKDLQLSRAISSWLFDLVDLRLWAGDNSSDVQNGGVEGLLIANIVGLLATPEGASKEDREAYLAWVEEDIVQPLKNRHPQVFQKIVSYTKELMENMLTGQERAADL</sequence>
<accession>A0ABT3BJE4</accession>
<keyword evidence="2" id="KW-1185">Reference proteome</keyword>
<name>A0ABT3BJE4_9RHOB</name>
<protein>
    <submittedName>
        <fullName evidence="1">Uncharacterized protein</fullName>
    </submittedName>
</protein>